<comment type="caution">
    <text evidence="1">The sequence shown here is derived from an EMBL/GenBank/DDBJ whole genome shotgun (WGS) entry which is preliminary data.</text>
</comment>
<reference evidence="2" key="1">
    <citation type="journal article" date="2023" name="Hortic. Res.">
        <title>A chromosome-level phased genome enabling allele-level studies in sweet orange: a case study on citrus Huanglongbing tolerance.</title>
        <authorList>
            <person name="Wu B."/>
            <person name="Yu Q."/>
            <person name="Deng Z."/>
            <person name="Duan Y."/>
            <person name="Luo F."/>
            <person name="Gmitter F. Jr."/>
        </authorList>
    </citation>
    <scope>NUCLEOTIDE SEQUENCE [LARGE SCALE GENOMIC DNA]</scope>
    <source>
        <strain evidence="2">cv. Valencia</strain>
    </source>
</reference>
<name>A0ACB8JG67_CITSI</name>
<keyword evidence="2" id="KW-1185">Reference proteome</keyword>
<organism evidence="1 2">
    <name type="scientific">Citrus sinensis</name>
    <name type="common">Sweet orange</name>
    <name type="synonym">Citrus aurantium var. sinensis</name>
    <dbReference type="NCBI Taxonomy" id="2711"/>
    <lineage>
        <taxon>Eukaryota</taxon>
        <taxon>Viridiplantae</taxon>
        <taxon>Streptophyta</taxon>
        <taxon>Embryophyta</taxon>
        <taxon>Tracheophyta</taxon>
        <taxon>Spermatophyta</taxon>
        <taxon>Magnoliopsida</taxon>
        <taxon>eudicotyledons</taxon>
        <taxon>Gunneridae</taxon>
        <taxon>Pentapetalae</taxon>
        <taxon>rosids</taxon>
        <taxon>malvids</taxon>
        <taxon>Sapindales</taxon>
        <taxon>Rutaceae</taxon>
        <taxon>Aurantioideae</taxon>
        <taxon>Citrus</taxon>
    </lineage>
</organism>
<evidence type="ECO:0000313" key="2">
    <source>
        <dbReference type="Proteomes" id="UP000829398"/>
    </source>
</evidence>
<protein>
    <submittedName>
        <fullName evidence="1">Protein TIC110</fullName>
    </submittedName>
</protein>
<dbReference type="Proteomes" id="UP000829398">
    <property type="component" value="Chromosome 7"/>
</dbReference>
<dbReference type="EMBL" id="CM039176">
    <property type="protein sequence ID" value="KAH9716638.1"/>
    <property type="molecule type" value="Genomic_DNA"/>
</dbReference>
<evidence type="ECO:0000313" key="1">
    <source>
        <dbReference type="EMBL" id="KAH9716638.1"/>
    </source>
</evidence>
<accession>A0ACB8JG67</accession>
<proteinExistence type="predicted"/>
<sequence>MNNSSLLTTPTSNRPLLFSPFLNPSPLPKRRRFKVSFPRNRSAATSASASAEATPTATPSDNIWGPRKELQGIQPLVDKLSPPVRLATSAVVIAGAVFAGFKLGSKYGGGSRNVAIGGAAILGAAGGAMAYAMNAAVPEVAAKRLHDYVTDCNDPGAVKREDIEAIASKYGVSKQDEAFNAELSEIYCRFVTSVLPPGGEDLRGDEVDKIVQFKKALGIDDPDAAAMHVEIGRRLFRQRLEVGDRDGDMEQRRAFQKLIYVSTLVFGEASSFLLPWKRVFKVTDSQVEIAIRDNAKRLYASKLKSVGRGTQLNSGLSMGFFISINLEAAMVKGVAQVVEELDKVLAFNNLLISLRQHPNADRFARGVGPVSLVGGEFDGDRKMDDLKLLYRAYVTDSLSGGRMEESKLAALNQLRNIFGLGKRESEAIIVDVTSKVYRKRLGQAVSGGALEAADSKASFLQSLCEELHFDPQKASEIHEEIYRQKLQQCVADGELNDEDVAALLRLRVMLCVPQQTVEAAHSDICGSLFEKVAWFLSIFLCRMRILVTVVKDAISSGVEGYDGEVKKAVRKAAHGLRLTREAAMSIASKAVRRIFVIYIKRARAAENRTEAAKELKKLITFNTLVVTELVADIKGESSDTSEEEPIKEEEKQTDEDEEEWESLETLKKITPSKELAEKMGKPGQTEINLKDDLPERDRTDLYKTYLLYCLTGEVTKIPFGASITTKKDDSEYVLLSQLGGILGLTTKEIVDVHRGLAEQAFRQQAEVILADGQLTKARIEQLNEVQKQVGLPSEYAQKIIKNITTTKMAAAIETAVAQGKLNIKQIRELKEASVDLDNMISESLRENLFKKTVDEIFSSGTGEFDAEEVYEKIPADLSINAEKARRVVHELARNRLSNSLIQAVSLLRQKNRQGVVSSLNDLLACDKAVPAEPLSWELPDELADLFNIYMKSNPAPEKLTRLQYLLGISDSTAAALREMGDSLLSAGAEEENFVF</sequence>
<gene>
    <name evidence="1" type="ORF">KPL71_021524</name>
</gene>